<feature type="compositionally biased region" description="Low complexity" evidence="11">
    <location>
        <begin position="624"/>
        <end position="633"/>
    </location>
</feature>
<feature type="compositionally biased region" description="Polar residues" evidence="11">
    <location>
        <begin position="730"/>
        <end position="739"/>
    </location>
</feature>
<evidence type="ECO:0000313" key="14">
    <source>
        <dbReference type="Proteomes" id="UP000076874"/>
    </source>
</evidence>
<evidence type="ECO:0000256" key="10">
    <source>
        <dbReference type="PROSITE-ProRule" id="PRU10141"/>
    </source>
</evidence>
<organism evidence="13 14">
    <name type="scientific">Niveomyces insectorum RCEF 264</name>
    <dbReference type="NCBI Taxonomy" id="1081102"/>
    <lineage>
        <taxon>Eukaryota</taxon>
        <taxon>Fungi</taxon>
        <taxon>Dikarya</taxon>
        <taxon>Ascomycota</taxon>
        <taxon>Pezizomycotina</taxon>
        <taxon>Sordariomycetes</taxon>
        <taxon>Hypocreomycetidae</taxon>
        <taxon>Hypocreales</taxon>
        <taxon>Cordycipitaceae</taxon>
        <taxon>Niveomyces</taxon>
    </lineage>
</organism>
<feature type="region of interest" description="Disordered" evidence="11">
    <location>
        <begin position="549"/>
        <end position="739"/>
    </location>
</feature>
<dbReference type="Proteomes" id="UP000076874">
    <property type="component" value="Unassembled WGS sequence"/>
</dbReference>
<dbReference type="PROSITE" id="PS50011">
    <property type="entry name" value="PROTEIN_KINASE_DOM"/>
    <property type="match status" value="1"/>
</dbReference>
<feature type="compositionally biased region" description="Basic and acidic residues" evidence="11">
    <location>
        <begin position="603"/>
        <end position="612"/>
    </location>
</feature>
<feature type="compositionally biased region" description="Low complexity" evidence="11">
    <location>
        <begin position="676"/>
        <end position="687"/>
    </location>
</feature>
<keyword evidence="4" id="KW-0808">Transferase</keyword>
<protein>
    <recommendedName>
        <fullName evidence="2">non-specific serine/threonine protein kinase</fullName>
        <ecNumber evidence="2">2.7.11.1</ecNumber>
    </recommendedName>
</protein>
<dbReference type="PANTHER" id="PTHR43671">
    <property type="entry name" value="SERINE/THREONINE-PROTEIN KINASE NEK"/>
    <property type="match status" value="1"/>
</dbReference>
<feature type="compositionally biased region" description="Basic and acidic residues" evidence="11">
    <location>
        <begin position="688"/>
        <end position="709"/>
    </location>
</feature>
<dbReference type="EMBL" id="AZHD01000008">
    <property type="protein sequence ID" value="OAA60960.1"/>
    <property type="molecule type" value="Genomic_DNA"/>
</dbReference>
<evidence type="ECO:0000256" key="3">
    <source>
        <dbReference type="ARBA" id="ARBA00022527"/>
    </source>
</evidence>
<keyword evidence="3" id="KW-0723">Serine/threonine-protein kinase</keyword>
<dbReference type="EC" id="2.7.11.1" evidence="2"/>
<comment type="catalytic activity">
    <reaction evidence="9">
        <text>L-seryl-[protein] + ATP = O-phospho-L-seryl-[protein] + ADP + H(+)</text>
        <dbReference type="Rhea" id="RHEA:17989"/>
        <dbReference type="Rhea" id="RHEA-COMP:9863"/>
        <dbReference type="Rhea" id="RHEA-COMP:11604"/>
        <dbReference type="ChEBI" id="CHEBI:15378"/>
        <dbReference type="ChEBI" id="CHEBI:29999"/>
        <dbReference type="ChEBI" id="CHEBI:30616"/>
        <dbReference type="ChEBI" id="CHEBI:83421"/>
        <dbReference type="ChEBI" id="CHEBI:456216"/>
        <dbReference type="EC" id="2.7.11.1"/>
    </reaction>
</comment>
<dbReference type="InterPro" id="IPR017441">
    <property type="entry name" value="Protein_kinase_ATP_BS"/>
</dbReference>
<feature type="compositionally biased region" description="Acidic residues" evidence="11">
    <location>
        <begin position="637"/>
        <end position="651"/>
    </location>
</feature>
<evidence type="ECO:0000256" key="2">
    <source>
        <dbReference type="ARBA" id="ARBA00012513"/>
    </source>
</evidence>
<gene>
    <name evidence="13" type="ORF">SPI_04984</name>
</gene>
<dbReference type="STRING" id="1081102.A0A167TUI3"/>
<evidence type="ECO:0000313" key="13">
    <source>
        <dbReference type="EMBL" id="OAA60960.1"/>
    </source>
</evidence>
<dbReference type="PROSITE" id="PS00107">
    <property type="entry name" value="PROTEIN_KINASE_ATP"/>
    <property type="match status" value="1"/>
</dbReference>
<evidence type="ECO:0000256" key="4">
    <source>
        <dbReference type="ARBA" id="ARBA00022679"/>
    </source>
</evidence>
<evidence type="ECO:0000256" key="6">
    <source>
        <dbReference type="ARBA" id="ARBA00022777"/>
    </source>
</evidence>
<reference evidence="13 14" key="1">
    <citation type="journal article" date="2016" name="Genome Biol. Evol.">
        <title>Divergent and convergent evolution of fungal pathogenicity.</title>
        <authorList>
            <person name="Shang Y."/>
            <person name="Xiao G."/>
            <person name="Zheng P."/>
            <person name="Cen K."/>
            <person name="Zhan S."/>
            <person name="Wang C."/>
        </authorList>
    </citation>
    <scope>NUCLEOTIDE SEQUENCE [LARGE SCALE GENOMIC DNA]</scope>
    <source>
        <strain evidence="13 14">RCEF 264</strain>
    </source>
</reference>
<feature type="compositionally biased region" description="Low complexity" evidence="11">
    <location>
        <begin position="551"/>
        <end position="568"/>
    </location>
</feature>
<comment type="similarity">
    <text evidence="1">Belongs to the protein kinase superfamily. NEK Ser/Thr protein kinase family. NIMA subfamily.</text>
</comment>
<evidence type="ECO:0000256" key="5">
    <source>
        <dbReference type="ARBA" id="ARBA00022741"/>
    </source>
</evidence>
<accession>A0A167TUI3</accession>
<dbReference type="GO" id="GO:0005524">
    <property type="term" value="F:ATP binding"/>
    <property type="evidence" value="ECO:0007669"/>
    <property type="project" value="UniProtKB-UniRule"/>
</dbReference>
<feature type="compositionally biased region" description="Polar residues" evidence="11">
    <location>
        <begin position="591"/>
        <end position="602"/>
    </location>
</feature>
<comment type="catalytic activity">
    <reaction evidence="8">
        <text>L-threonyl-[protein] + ATP = O-phospho-L-threonyl-[protein] + ADP + H(+)</text>
        <dbReference type="Rhea" id="RHEA:46608"/>
        <dbReference type="Rhea" id="RHEA-COMP:11060"/>
        <dbReference type="Rhea" id="RHEA-COMP:11605"/>
        <dbReference type="ChEBI" id="CHEBI:15378"/>
        <dbReference type="ChEBI" id="CHEBI:30013"/>
        <dbReference type="ChEBI" id="CHEBI:30616"/>
        <dbReference type="ChEBI" id="CHEBI:61977"/>
        <dbReference type="ChEBI" id="CHEBI:456216"/>
        <dbReference type="EC" id="2.7.11.1"/>
    </reaction>
</comment>
<keyword evidence="5 10" id="KW-0547">Nucleotide-binding</keyword>
<dbReference type="SUPFAM" id="SSF56112">
    <property type="entry name" value="Protein kinase-like (PK-like)"/>
    <property type="match status" value="1"/>
</dbReference>
<dbReference type="PANTHER" id="PTHR43671:SF98">
    <property type="entry name" value="SERINE_THREONINE-PROTEIN KINASE NEK11"/>
    <property type="match status" value="1"/>
</dbReference>
<dbReference type="PROSITE" id="PS00108">
    <property type="entry name" value="PROTEIN_KINASE_ST"/>
    <property type="match status" value="1"/>
</dbReference>
<dbReference type="AlphaFoldDB" id="A0A167TUI3"/>
<dbReference type="InterPro" id="IPR011009">
    <property type="entry name" value="Kinase-like_dom_sf"/>
</dbReference>
<dbReference type="OrthoDB" id="10252171at2759"/>
<dbReference type="Gene3D" id="1.10.510.10">
    <property type="entry name" value="Transferase(Phosphotransferase) domain 1"/>
    <property type="match status" value="1"/>
</dbReference>
<proteinExistence type="inferred from homology"/>
<evidence type="ECO:0000256" key="11">
    <source>
        <dbReference type="SAM" id="MobiDB-lite"/>
    </source>
</evidence>
<evidence type="ECO:0000259" key="12">
    <source>
        <dbReference type="PROSITE" id="PS50011"/>
    </source>
</evidence>
<dbReference type="Pfam" id="PF00069">
    <property type="entry name" value="Pkinase"/>
    <property type="match status" value="1"/>
</dbReference>
<feature type="domain" description="Protein kinase" evidence="12">
    <location>
        <begin position="251"/>
        <end position="543"/>
    </location>
</feature>
<dbReference type="SMART" id="SM00220">
    <property type="entry name" value="S_TKc"/>
    <property type="match status" value="1"/>
</dbReference>
<feature type="region of interest" description="Disordered" evidence="11">
    <location>
        <begin position="42"/>
        <end position="70"/>
    </location>
</feature>
<keyword evidence="7 10" id="KW-0067">ATP-binding</keyword>
<sequence length="759" mass="84128">MAFTDVIFALYPLSSTDLSQLLKKEANDAIFIKATKSSDIDSDPELDNKHDVKEPIPGETPVPDSPSVQPDWRDGGRFEFRWDRNRENQVGFVLGAAESMCDMVLPSAAPTFSGVSAVHGLITFDDQNRLVFRDLRDPDRRGDGSAVTYDGRGGEKRRGFSWLLSGTEYLLNENPNITLALHERLKFRVFVPPFDHDSEAHKAKVAAFRSREKQNNPSVLDSALRSLSFDHSNTTALPSGVQTISRGPIFLEDSQPLGCGSFGIVKRMYNVTRGIYFARKIPFGRLSKKRRTLWEREVRLLSRTQEASNLDAEARDYSRYVVQLLQGSMLPEPVIDLEYVPYGSLFSQHEQWRLSLDEILAVLEQVLKALTFLHGLRPAVAHRDIKPGNVLVQHRNLDATFADGSYRDSSFNRNNLIHIKLADFGLSKDEDLTTFGMGTPRYMAPELHGARMADWNCSRPTYTPSVDIWAVGVMVFDLAHELPREAQKRHISGQRRCELILQAVNDRDSDLAIFVAQHMVLWEPNNRLSARACLAQATKDLFIGADAATTAPEPAGDSGSSSPAAPESTRPPSSAGTARPLPSSKRELPHPSSSRRLQTTSWRVEKHARDDEPLAPPSRRRRSSASVSTASSSLTGDDGDELDNSYADDDGTGDHVPLPPQMRLHIHDVHGDPQASFVFGGSSVSRSEFSENPKRDDSSGWPQWDDKGDAQPPATRIAPVASPAADKEPSNLNQDSRLGTLTSVELNLHRLAEATREVA</sequence>
<evidence type="ECO:0000256" key="9">
    <source>
        <dbReference type="ARBA" id="ARBA00048679"/>
    </source>
</evidence>
<feature type="compositionally biased region" description="Basic and acidic residues" evidence="11">
    <location>
        <begin position="46"/>
        <end position="56"/>
    </location>
</feature>
<evidence type="ECO:0000256" key="1">
    <source>
        <dbReference type="ARBA" id="ARBA00010886"/>
    </source>
</evidence>
<name>A0A167TUI3_9HYPO</name>
<evidence type="ECO:0000256" key="7">
    <source>
        <dbReference type="ARBA" id="ARBA00022840"/>
    </source>
</evidence>
<keyword evidence="6 13" id="KW-0418">Kinase</keyword>
<evidence type="ECO:0000256" key="8">
    <source>
        <dbReference type="ARBA" id="ARBA00047899"/>
    </source>
</evidence>
<dbReference type="GO" id="GO:0004674">
    <property type="term" value="F:protein serine/threonine kinase activity"/>
    <property type="evidence" value="ECO:0007669"/>
    <property type="project" value="UniProtKB-KW"/>
</dbReference>
<dbReference type="CDD" id="cd00180">
    <property type="entry name" value="PKc"/>
    <property type="match status" value="1"/>
</dbReference>
<dbReference type="InterPro" id="IPR050660">
    <property type="entry name" value="NEK_Ser/Thr_kinase"/>
</dbReference>
<dbReference type="InterPro" id="IPR000719">
    <property type="entry name" value="Prot_kinase_dom"/>
</dbReference>
<feature type="binding site" evidence="10">
    <location>
        <position position="280"/>
    </location>
    <ligand>
        <name>ATP</name>
        <dbReference type="ChEBI" id="CHEBI:30616"/>
    </ligand>
</feature>
<dbReference type="InterPro" id="IPR008271">
    <property type="entry name" value="Ser/Thr_kinase_AS"/>
</dbReference>
<comment type="caution">
    <text evidence="13">The sequence shown here is derived from an EMBL/GenBank/DDBJ whole genome shotgun (WGS) entry which is preliminary data.</text>
</comment>
<keyword evidence="14" id="KW-1185">Reference proteome</keyword>